<protein>
    <submittedName>
        <fullName evidence="1">Uncharacterized protein</fullName>
    </submittedName>
</protein>
<name>A0A853BMX9_9ACTN</name>
<organism evidence="1 2">
    <name type="scientific">Streptomonospora nanhaiensis</name>
    <dbReference type="NCBI Taxonomy" id="1323731"/>
    <lineage>
        <taxon>Bacteria</taxon>
        <taxon>Bacillati</taxon>
        <taxon>Actinomycetota</taxon>
        <taxon>Actinomycetes</taxon>
        <taxon>Streptosporangiales</taxon>
        <taxon>Nocardiopsidaceae</taxon>
        <taxon>Streptomonospora</taxon>
    </lineage>
</organism>
<dbReference type="AlphaFoldDB" id="A0A853BMX9"/>
<accession>A0A853BMX9</accession>
<reference evidence="1 2" key="1">
    <citation type="submission" date="2020-07" db="EMBL/GenBank/DDBJ databases">
        <title>Sequencing the genomes of 1000 actinobacteria strains.</title>
        <authorList>
            <person name="Klenk H.-P."/>
        </authorList>
    </citation>
    <scope>NUCLEOTIDE SEQUENCE [LARGE SCALE GENOMIC DNA]</scope>
    <source>
        <strain evidence="1 2">DSM 45927</strain>
    </source>
</reference>
<evidence type="ECO:0000313" key="1">
    <source>
        <dbReference type="EMBL" id="NYI96563.1"/>
    </source>
</evidence>
<dbReference type="RefSeq" id="WP_179767906.1">
    <property type="nucleotide sequence ID" value="NZ_JACCFO010000001.1"/>
</dbReference>
<dbReference type="EMBL" id="JACCFO010000001">
    <property type="protein sequence ID" value="NYI96563.1"/>
    <property type="molecule type" value="Genomic_DNA"/>
</dbReference>
<sequence length="174" mass="16983">MVAPLVVALGGAALRAAGPWLARTAAPWVMRTALPWLGRTAMSAGRGLATRFGPRISGWLAQRGWGRALLGFASRVGPKLGGVFRFGGAVLGFAGKALGLLGRAAGGLASGAMSLASDIGGAFAAGLAGGGGLFSLAGQFEAAVAGGGAAQSGMGTTVTDGLRKARNGQYGLAT</sequence>
<comment type="caution">
    <text evidence="1">The sequence shown here is derived from an EMBL/GenBank/DDBJ whole genome shotgun (WGS) entry which is preliminary data.</text>
</comment>
<gene>
    <name evidence="1" type="ORF">HNR12_002840</name>
</gene>
<evidence type="ECO:0000313" key="2">
    <source>
        <dbReference type="Proteomes" id="UP000575985"/>
    </source>
</evidence>
<keyword evidence="2" id="KW-1185">Reference proteome</keyword>
<dbReference type="Proteomes" id="UP000575985">
    <property type="component" value="Unassembled WGS sequence"/>
</dbReference>
<proteinExistence type="predicted"/>